<sequence>MSATAPATGGPSAGPSKPPDAVTPAKHPKRARDDVTIATIDTVPVKRHKRSKHEDIAGLTTSTPEDGTQRRREVRPTKEEARKRSLRRTAPPVVSSMDPARMPDPVVLTSGPLPIEGAMTNSTDWDAIFAHICGTASSTGRQLPMSSTHLAHAQSEQSAPTADAFVQRAWRLTEDEYNVIGDDHVLVTTPCRGCFIILFMMRTHRICSIPADSTSPSPKESKKNAQQSTPMSTATVHAKEKSWYDELFGDNKLDLETLDSLN</sequence>
<gene>
    <name evidence="2" type="ORF">DAEQUDRAFT_513496</name>
</gene>
<evidence type="ECO:0000313" key="3">
    <source>
        <dbReference type="Proteomes" id="UP000076727"/>
    </source>
</evidence>
<feature type="compositionally biased region" description="Low complexity" evidence="1">
    <location>
        <begin position="1"/>
        <end position="15"/>
    </location>
</feature>
<keyword evidence="3" id="KW-1185">Reference proteome</keyword>
<feature type="region of interest" description="Disordered" evidence="1">
    <location>
        <begin position="1"/>
        <end position="105"/>
    </location>
</feature>
<proteinExistence type="predicted"/>
<name>A0A165MHI8_9APHY</name>
<accession>A0A165MHI8</accession>
<feature type="region of interest" description="Disordered" evidence="1">
    <location>
        <begin position="210"/>
        <end position="237"/>
    </location>
</feature>
<feature type="compositionally biased region" description="Basic and acidic residues" evidence="1">
    <location>
        <begin position="67"/>
        <end position="83"/>
    </location>
</feature>
<feature type="compositionally biased region" description="Polar residues" evidence="1">
    <location>
        <begin position="211"/>
        <end position="235"/>
    </location>
</feature>
<reference evidence="2 3" key="1">
    <citation type="journal article" date="2016" name="Mol. Biol. Evol.">
        <title>Comparative Genomics of Early-Diverging Mushroom-Forming Fungi Provides Insights into the Origins of Lignocellulose Decay Capabilities.</title>
        <authorList>
            <person name="Nagy L.G."/>
            <person name="Riley R."/>
            <person name="Tritt A."/>
            <person name="Adam C."/>
            <person name="Daum C."/>
            <person name="Floudas D."/>
            <person name="Sun H."/>
            <person name="Yadav J.S."/>
            <person name="Pangilinan J."/>
            <person name="Larsson K.H."/>
            <person name="Matsuura K."/>
            <person name="Barry K."/>
            <person name="Labutti K."/>
            <person name="Kuo R."/>
            <person name="Ohm R.A."/>
            <person name="Bhattacharya S.S."/>
            <person name="Shirouzu T."/>
            <person name="Yoshinaga Y."/>
            <person name="Martin F.M."/>
            <person name="Grigoriev I.V."/>
            <person name="Hibbett D.S."/>
        </authorList>
    </citation>
    <scope>NUCLEOTIDE SEQUENCE [LARGE SCALE GENOMIC DNA]</scope>
    <source>
        <strain evidence="2 3">L-15889</strain>
    </source>
</reference>
<evidence type="ECO:0000313" key="2">
    <source>
        <dbReference type="EMBL" id="KZT65690.1"/>
    </source>
</evidence>
<evidence type="ECO:0000256" key="1">
    <source>
        <dbReference type="SAM" id="MobiDB-lite"/>
    </source>
</evidence>
<organism evidence="2 3">
    <name type="scientific">Daedalea quercina L-15889</name>
    <dbReference type="NCBI Taxonomy" id="1314783"/>
    <lineage>
        <taxon>Eukaryota</taxon>
        <taxon>Fungi</taxon>
        <taxon>Dikarya</taxon>
        <taxon>Basidiomycota</taxon>
        <taxon>Agaricomycotina</taxon>
        <taxon>Agaricomycetes</taxon>
        <taxon>Polyporales</taxon>
        <taxon>Fomitopsis</taxon>
    </lineage>
</organism>
<dbReference type="EMBL" id="KV429101">
    <property type="protein sequence ID" value="KZT65690.1"/>
    <property type="molecule type" value="Genomic_DNA"/>
</dbReference>
<dbReference type="Proteomes" id="UP000076727">
    <property type="component" value="Unassembled WGS sequence"/>
</dbReference>
<dbReference type="AlphaFoldDB" id="A0A165MHI8"/>
<protein>
    <submittedName>
        <fullName evidence="2">Uncharacterized protein</fullName>
    </submittedName>
</protein>